<dbReference type="Gene3D" id="3.40.630.30">
    <property type="match status" value="1"/>
</dbReference>
<evidence type="ECO:0000259" key="6">
    <source>
        <dbReference type="PROSITE" id="PS51186"/>
    </source>
</evidence>
<dbReference type="NCBIfam" id="TIGR01575">
    <property type="entry name" value="rimI"/>
    <property type="match status" value="1"/>
</dbReference>
<dbReference type="InterPro" id="IPR000182">
    <property type="entry name" value="GNAT_dom"/>
</dbReference>
<dbReference type="PANTHER" id="PTHR43420:SF12">
    <property type="entry name" value="N-ACETYLTRANSFERASE DOMAIN-CONTAINING PROTEIN"/>
    <property type="match status" value="1"/>
</dbReference>
<dbReference type="GO" id="GO:0008999">
    <property type="term" value="F:protein-N-terminal-alanine acetyltransferase activity"/>
    <property type="evidence" value="ECO:0007669"/>
    <property type="project" value="UniProtKB-EC"/>
</dbReference>
<sequence>MQFNIHELHEWDETIAEIETAAVELPWSQANLASCFSPSYRVFGLYRESQPQLIGYLILHQPLADEWTIMNIVVAPEFQRQGIGTRLVDYVCQLAQQQGACIWLEVRESNQVAIRLYQRLGFMYRGSRNDYYPTATGQREAAVLMCWEPTHGSR</sequence>
<dbReference type="InterPro" id="IPR006464">
    <property type="entry name" value="AcTrfase_RimI/Ard1"/>
</dbReference>
<comment type="function">
    <text evidence="5">Acetylates the N-terminal alanine of ribosomal protein bS18.</text>
</comment>
<comment type="similarity">
    <text evidence="1 5">Belongs to the acetyltransferase family. RimI subfamily.</text>
</comment>
<dbReference type="OrthoDB" id="9796919at2"/>
<dbReference type="EC" id="2.3.1.266" evidence="5"/>
<accession>A0A1G6E1W6</accession>
<dbReference type="PROSITE" id="PS51186">
    <property type="entry name" value="GNAT"/>
    <property type="match status" value="1"/>
</dbReference>
<proteinExistence type="inferred from homology"/>
<comment type="catalytic activity">
    <reaction evidence="5">
        <text>N-terminal L-alanyl-[ribosomal protein bS18] + acetyl-CoA = N-terminal N(alpha)-acetyl-L-alanyl-[ribosomal protein bS18] + CoA + H(+)</text>
        <dbReference type="Rhea" id="RHEA:43756"/>
        <dbReference type="Rhea" id="RHEA-COMP:10676"/>
        <dbReference type="Rhea" id="RHEA-COMP:10677"/>
        <dbReference type="ChEBI" id="CHEBI:15378"/>
        <dbReference type="ChEBI" id="CHEBI:57287"/>
        <dbReference type="ChEBI" id="CHEBI:57288"/>
        <dbReference type="ChEBI" id="CHEBI:64718"/>
        <dbReference type="ChEBI" id="CHEBI:83683"/>
        <dbReference type="EC" id="2.3.1.266"/>
    </reaction>
</comment>
<evidence type="ECO:0000313" key="7">
    <source>
        <dbReference type="EMBL" id="SDB51362.1"/>
    </source>
</evidence>
<reference evidence="8" key="1">
    <citation type="submission" date="2016-10" db="EMBL/GenBank/DDBJ databases">
        <authorList>
            <person name="Varghese N."/>
            <person name="Submissions S."/>
        </authorList>
    </citation>
    <scope>NUCLEOTIDE SEQUENCE [LARGE SCALE GENOMIC DNA]</scope>
    <source>
        <strain evidence="8">CGMCC 1.10824</strain>
    </source>
</reference>
<dbReference type="PANTHER" id="PTHR43420">
    <property type="entry name" value="ACETYLTRANSFERASE"/>
    <property type="match status" value="1"/>
</dbReference>
<dbReference type="AlphaFoldDB" id="A0A1G6E1W6"/>
<protein>
    <recommendedName>
        <fullName evidence="5">[Ribosomal protein bS18]-alanine N-acetyltransferase</fullName>
        <ecNumber evidence="5">2.3.1.266</ecNumber>
    </recommendedName>
</protein>
<evidence type="ECO:0000256" key="2">
    <source>
        <dbReference type="ARBA" id="ARBA00022490"/>
    </source>
</evidence>
<dbReference type="RefSeq" id="WP_092593930.1">
    <property type="nucleotide sequence ID" value="NZ_FMXN01000015.1"/>
</dbReference>
<evidence type="ECO:0000256" key="4">
    <source>
        <dbReference type="ARBA" id="ARBA00023315"/>
    </source>
</evidence>
<dbReference type="CDD" id="cd04301">
    <property type="entry name" value="NAT_SF"/>
    <property type="match status" value="1"/>
</dbReference>
<evidence type="ECO:0000256" key="3">
    <source>
        <dbReference type="ARBA" id="ARBA00022679"/>
    </source>
</evidence>
<keyword evidence="4" id="KW-0012">Acyltransferase</keyword>
<keyword evidence="2 5" id="KW-0963">Cytoplasm</keyword>
<dbReference type="SUPFAM" id="SSF55729">
    <property type="entry name" value="Acyl-CoA N-acyltransferases (Nat)"/>
    <property type="match status" value="1"/>
</dbReference>
<organism evidence="7 8">
    <name type="scientific">Pseudidiomarina indica</name>
    <dbReference type="NCBI Taxonomy" id="1159017"/>
    <lineage>
        <taxon>Bacteria</taxon>
        <taxon>Pseudomonadati</taxon>
        <taxon>Pseudomonadota</taxon>
        <taxon>Gammaproteobacteria</taxon>
        <taxon>Alteromonadales</taxon>
        <taxon>Idiomarinaceae</taxon>
        <taxon>Pseudidiomarina</taxon>
    </lineage>
</organism>
<dbReference type="InterPro" id="IPR016181">
    <property type="entry name" value="Acyl_CoA_acyltransferase"/>
</dbReference>
<dbReference type="GO" id="GO:0005737">
    <property type="term" value="C:cytoplasm"/>
    <property type="evidence" value="ECO:0007669"/>
    <property type="project" value="UniProtKB-SubCell"/>
</dbReference>
<comment type="subcellular location">
    <subcellularLocation>
        <location evidence="5">Cytoplasm</location>
    </subcellularLocation>
</comment>
<dbReference type="EMBL" id="FMXN01000015">
    <property type="protein sequence ID" value="SDB51362.1"/>
    <property type="molecule type" value="Genomic_DNA"/>
</dbReference>
<dbReference type="InterPro" id="IPR050680">
    <property type="entry name" value="YpeA/RimI_acetyltransf"/>
</dbReference>
<keyword evidence="3 7" id="KW-0808">Transferase</keyword>
<evidence type="ECO:0000256" key="1">
    <source>
        <dbReference type="ARBA" id="ARBA00005395"/>
    </source>
</evidence>
<dbReference type="STRING" id="1159017.SAMN02927930_02023"/>
<evidence type="ECO:0000256" key="5">
    <source>
        <dbReference type="RuleBase" id="RU363094"/>
    </source>
</evidence>
<evidence type="ECO:0000313" key="8">
    <source>
        <dbReference type="Proteomes" id="UP000199626"/>
    </source>
</evidence>
<dbReference type="Pfam" id="PF00583">
    <property type="entry name" value="Acetyltransf_1"/>
    <property type="match status" value="1"/>
</dbReference>
<gene>
    <name evidence="7" type="ORF">SAMN02927930_02023</name>
</gene>
<name>A0A1G6E1W6_9GAMM</name>
<feature type="domain" description="N-acetyltransferase" evidence="6">
    <location>
        <begin position="3"/>
        <end position="150"/>
    </location>
</feature>
<dbReference type="Proteomes" id="UP000199626">
    <property type="component" value="Unassembled WGS sequence"/>
</dbReference>
<keyword evidence="8" id="KW-1185">Reference proteome</keyword>